<feature type="region of interest" description="Disordered" evidence="1">
    <location>
        <begin position="58"/>
        <end position="170"/>
    </location>
</feature>
<accession>A0A7U7G4M8</accession>
<comment type="caution">
    <text evidence="2">The sequence shown here is derived from an EMBL/GenBank/DDBJ whole genome shotgun (WGS) entry which is preliminary data.</text>
</comment>
<evidence type="ECO:0000256" key="1">
    <source>
        <dbReference type="SAM" id="MobiDB-lite"/>
    </source>
</evidence>
<name>A0A7U7G4M8_9PROT</name>
<evidence type="ECO:0000313" key="2">
    <source>
        <dbReference type="EMBL" id="CDG33073.1"/>
    </source>
</evidence>
<feature type="compositionally biased region" description="Pro residues" evidence="1">
    <location>
        <begin position="149"/>
        <end position="159"/>
    </location>
</feature>
<gene>
    <name evidence="2" type="ORF">SACS_0335</name>
</gene>
<dbReference type="EMBL" id="CBLY010000002">
    <property type="protein sequence ID" value="CDG33073.1"/>
    <property type="molecule type" value="Genomic_DNA"/>
</dbReference>
<dbReference type="Proteomes" id="UP000027590">
    <property type="component" value="Unassembled WGS sequence"/>
</dbReference>
<organism evidence="2 3">
    <name type="scientific">Parasaccharibacter apium</name>
    <dbReference type="NCBI Taxonomy" id="1510841"/>
    <lineage>
        <taxon>Bacteria</taxon>
        <taxon>Pseudomonadati</taxon>
        <taxon>Pseudomonadota</taxon>
        <taxon>Alphaproteobacteria</taxon>
        <taxon>Acetobacterales</taxon>
        <taxon>Acetobacteraceae</taxon>
        <taxon>Parasaccharibacter</taxon>
    </lineage>
</organism>
<dbReference type="AlphaFoldDB" id="A0A7U7G4M8"/>
<reference evidence="2 3" key="2">
    <citation type="journal article" date="2014" name="PLoS ONE">
        <title>Evolution of mitochondria reconstructed from the energy metabolism of living bacteria.</title>
        <authorList>
            <person name="Degli Esposti M."/>
            <person name="Chouaia B."/>
            <person name="Comandatore F."/>
            <person name="Crotti E."/>
            <person name="Sassera D."/>
            <person name="Lievens P.M."/>
            <person name="Daffonchio D."/>
            <person name="Bandi C."/>
        </authorList>
    </citation>
    <scope>NUCLEOTIDE SEQUENCE [LARGE SCALE GENOMIC DNA]</scope>
    <source>
        <strain evidence="3">AM169</strain>
    </source>
</reference>
<reference evidence="2 3" key="1">
    <citation type="journal article" date="2014" name="Genome Biol. Evol.">
        <title>Acetic acid bacteria genomes reveal functional traits for adaptation to life in insect guts.</title>
        <authorList>
            <person name="Chouaia B."/>
            <person name="Gaiarsa S."/>
            <person name="Crotti E."/>
            <person name="Comandatore F."/>
            <person name="Degli Esposti M."/>
            <person name="Ricci I."/>
            <person name="Alma A."/>
            <person name="Favia G."/>
            <person name="Bandi C."/>
            <person name="Daffonchio D."/>
        </authorList>
    </citation>
    <scope>NUCLEOTIDE SEQUENCE [LARGE SCALE GENOMIC DNA]</scope>
    <source>
        <strain evidence="3">AM169</strain>
    </source>
</reference>
<evidence type="ECO:0000313" key="3">
    <source>
        <dbReference type="Proteomes" id="UP000027590"/>
    </source>
</evidence>
<proteinExistence type="predicted"/>
<feature type="compositionally biased region" description="Basic and acidic residues" evidence="1">
    <location>
        <begin position="161"/>
        <end position="170"/>
    </location>
</feature>
<protein>
    <submittedName>
        <fullName evidence="2">Uncharacterized protein</fullName>
    </submittedName>
</protein>
<sequence length="935" mass="99611">MKGCSTMLCAVHKAVSKAMAGDGIWRRAGCGVAGLIMLGGPVVGSQMWLSGTALAAQGPARTSSPFMDEASAGAGPSHSQPASEHRQSQANPHHGHPRPVSPHHQVRGRPAVPPPLPVQDHVKAGDPLLQGVPAGWGAHVLGVGAAQGGPPPQKTPPEAPSADHRAEHRDQSLHQFLQAEGREADAAKPGLAVPSQPAGNEPAVFAPSRNRILIPVPGQMGIAAYQSGDRFIILVDARQPMDVSALRGDGMFSRLGVTTLPDLTMISLPVPDTRQLYLSQQSDGWVLGDQPPPGMDYTDRPEITPRLRGDGLLFPMRRPGRVFSIKDPASGTSLVVGTTTLDDGGLLSLRKGRDYDVWPSMEGVVIAQHEPPQVVMRAIMQGDLLQRADDRPLADMDRAVYASDVDLNWLGLKHLAAPQAQERYRQALVAAADSSPGERFGKRLDAARAALGVGAFPDARAIMDVALEDDPEEAFRPDVRFFLAATDLLAGRMKGAAQLMQEWPEQAMRATKLWQGLYEAAAGGNDAEAARLLARDMPRLLNYPEPLRASLLPMAAELIARRGTPADRKALDSLPEGSAFRFIQAVRALRDGDEKKATSLLEALSVDHDPVIAEKAMEEGVALSLRDGHLPAEKAARQYASLLPDARLSGRDGIVNMLRAGADIRAHQWEAALQALDQARQAAPPHDEARMQALLSAALSGVVQGLPGPDGGGSQNEATLLHEAALLKAHMQDLPASAKKGNLLLAYGRLLGRLGLEEQAGNAMNTAIPMMTDPQDRAAAGDALAENEIRRGQLDKASATLADTGGASLPPQETARRTRLMASMAAASGKPEVALYLLGADQDPQAADIRAHIHENREEWSPAVADLRSMVMQLLPPQGDMTVSQQLLALRLASDASRAGDAGALEWIRNRVGDRPFEGDAGRMFRLLVSAQQAQ</sequence>